<dbReference type="Proteomes" id="UP000011080">
    <property type="component" value="Unassembled WGS sequence"/>
</dbReference>
<sequence length="103" mass="10850">ITPARQPRQQRPLSPRSSRASSPSARQRNRFPTSSGRVSTAIAVTAKAAVASSAARESTKLRSYRLSMLKTADPGKAAAPRASADSGAHRTLCPEGHSDLSHS</sequence>
<evidence type="ECO:0000313" key="2">
    <source>
        <dbReference type="EMBL" id="ELR54444.1"/>
    </source>
</evidence>
<proteinExistence type="predicted"/>
<feature type="region of interest" description="Disordered" evidence="1">
    <location>
        <begin position="1"/>
        <end position="39"/>
    </location>
</feature>
<evidence type="ECO:0000256" key="1">
    <source>
        <dbReference type="SAM" id="MobiDB-lite"/>
    </source>
</evidence>
<feature type="compositionally biased region" description="Low complexity" evidence="1">
    <location>
        <begin position="1"/>
        <end position="26"/>
    </location>
</feature>
<feature type="non-terminal residue" evidence="2">
    <location>
        <position position="1"/>
    </location>
</feature>
<feature type="region of interest" description="Disordered" evidence="1">
    <location>
        <begin position="70"/>
        <end position="103"/>
    </location>
</feature>
<dbReference type="AlphaFoldDB" id="L8IFY0"/>
<organism evidence="2 3">
    <name type="scientific">Bos mutus</name>
    <name type="common">wild yak</name>
    <dbReference type="NCBI Taxonomy" id="72004"/>
    <lineage>
        <taxon>Eukaryota</taxon>
        <taxon>Metazoa</taxon>
        <taxon>Chordata</taxon>
        <taxon>Craniata</taxon>
        <taxon>Vertebrata</taxon>
        <taxon>Euteleostomi</taxon>
        <taxon>Mammalia</taxon>
        <taxon>Eutheria</taxon>
        <taxon>Laurasiatheria</taxon>
        <taxon>Artiodactyla</taxon>
        <taxon>Ruminantia</taxon>
        <taxon>Pecora</taxon>
        <taxon>Bovidae</taxon>
        <taxon>Bovinae</taxon>
        <taxon>Bos</taxon>
    </lineage>
</organism>
<accession>L8IFY0</accession>
<protein>
    <submittedName>
        <fullName evidence="2">Uncharacterized protein</fullName>
    </submittedName>
</protein>
<feature type="non-terminal residue" evidence="2">
    <location>
        <position position="103"/>
    </location>
</feature>
<reference evidence="2 3" key="1">
    <citation type="journal article" date="2012" name="Nat. Genet.">
        <title>The yak genome and adaptation to life at high altitude.</title>
        <authorList>
            <person name="Qiu Q."/>
            <person name="Zhang G."/>
            <person name="Ma T."/>
            <person name="Qian W."/>
            <person name="Wang J."/>
            <person name="Ye Z."/>
            <person name="Cao C."/>
            <person name="Hu Q."/>
            <person name="Kim J."/>
            <person name="Larkin D.M."/>
            <person name="Auvil L."/>
            <person name="Capitanu B."/>
            <person name="Ma J."/>
            <person name="Lewin H.A."/>
            <person name="Qian X."/>
            <person name="Lang Y."/>
            <person name="Zhou R."/>
            <person name="Wang L."/>
            <person name="Wang K."/>
            <person name="Xia J."/>
            <person name="Liao S."/>
            <person name="Pan S."/>
            <person name="Lu X."/>
            <person name="Hou H."/>
            <person name="Wang Y."/>
            <person name="Zang X."/>
            <person name="Yin Y."/>
            <person name="Ma H."/>
            <person name="Zhang J."/>
            <person name="Wang Z."/>
            <person name="Zhang Y."/>
            <person name="Zhang D."/>
            <person name="Yonezawa T."/>
            <person name="Hasegawa M."/>
            <person name="Zhong Y."/>
            <person name="Liu W."/>
            <person name="Zhang Y."/>
            <person name="Huang Z."/>
            <person name="Zhang S."/>
            <person name="Long R."/>
            <person name="Yang H."/>
            <person name="Wang J."/>
            <person name="Lenstra J.A."/>
            <person name="Cooper D.N."/>
            <person name="Wu Y."/>
            <person name="Wang J."/>
            <person name="Shi P."/>
            <person name="Wang J."/>
            <person name="Liu J."/>
        </authorList>
    </citation>
    <scope>NUCLEOTIDE SEQUENCE [LARGE SCALE GENOMIC DNA]</scope>
    <source>
        <strain evidence="3">yakQH1</strain>
    </source>
</reference>
<name>L8IFY0_9CETA</name>
<gene>
    <name evidence="2" type="ORF">M91_02710</name>
</gene>
<feature type="compositionally biased region" description="Low complexity" evidence="1">
    <location>
        <begin position="72"/>
        <end position="86"/>
    </location>
</feature>
<evidence type="ECO:0000313" key="3">
    <source>
        <dbReference type="Proteomes" id="UP000011080"/>
    </source>
</evidence>
<dbReference type="EMBL" id="JH881421">
    <property type="protein sequence ID" value="ELR54444.1"/>
    <property type="molecule type" value="Genomic_DNA"/>
</dbReference>